<organism evidence="4 5">
    <name type="scientific">Yanghanlia caeni</name>
    <dbReference type="NCBI Taxonomy" id="3064283"/>
    <lineage>
        <taxon>Bacteria</taxon>
        <taxon>Pseudomonadati</taxon>
        <taxon>Pseudomonadota</taxon>
        <taxon>Betaproteobacteria</taxon>
        <taxon>Burkholderiales</taxon>
        <taxon>Alcaligenaceae</taxon>
        <taxon>Yanghanlia</taxon>
    </lineage>
</organism>
<feature type="domain" description="DUF6531" evidence="3">
    <location>
        <begin position="90"/>
        <end position="160"/>
    </location>
</feature>
<dbReference type="InterPro" id="IPR018712">
    <property type="entry name" value="Tle1-like_cat"/>
</dbReference>
<sequence length="1278" mass="139863">MKGNRTSRAARRPAPGNFFASAAMCRVVAACTVPAALGAPQAAQAASLVPATGAGSTTGVCTPPRVGAPCATGGLASPGNAEPALSLALGNPIHLATGNKYQLEVDLPPNPSAPGLELVRHYNALGLQGGVLGRNWALSYDTTLERRGQQWLLRQADGRIRPIDAPLPQGSGHAWHLPDGRSLHFDARGRLERIALQHRPIAHIHRHTAPQHLAGLIDRVTSAHGYTLQFHYGEHAGQPVLHAVDTPLGRFRYEHDTPPPESAHRSARLAGVHRPDGMLRTYHHEAVLQGGNPYALTGISIRPVGGKPYRLATWRYDRHGRVMASRLHGRRDAEWHIDYVQPARASRPGLTRVRDAAGTLHTLRFERHGDAYRSLDGARYDTEGRLMAIGPVQLQRDALGGLAALAVHEPGWPRLTFERQYSPSGLAWHSRATGRSVLLADELGRPARLQHANGDTLHIRYGPHGRPHRIDESGGTPAREVTTQLLWRGTRLTHIEHPAETELRQYDAAGQLTRRVVMRPLAAPHHDATHGHAVMRLEDAFHYDARGRLLRHDLPEGGALHYAWRNATSGGTLAALHWEDARGRRHAVIDSPPGEPGYRYGNGLALVTSRPPGGHADTLHLVHGDALIWRQRRRYDPAGTVALDEHAFPQYGHHERVHFVHDARGRIQGALYQQPTETTRWWYAWHPDGRLAALSTGTPLIERATATDSEPTTARAPTPVTIPLVPRDASGLPQRIGALSLRYGPNRRLQQVKHAGSETVLADYRHNAFGHRIAKRHGGTDTHFLYAHDRLVAEARAPRAGLQPVVTRRYVYAGAAVVGLIDYAAGDAPQLYAVHADLTGAPRLVTDASRRLRWLARYSPTGQAERIAGDLEFPLRLPGQYADPETGWHDNLLRTYVPQWGQYLEPDPLGPMPGSDAFGYAGQQPWRYVDPWGLLLFAFDGTRYSADTGGNVQRLAQLYRDGAAHYHSGPGNSYFLDWDAVVAWRAGRILENQWQALLTALEHAPPDRPVPIDILGFSRGAALARHFGNRIAAHVHNGVFSVSDPLRGQVSACVDLRFMGLFDSVAQFGIGGSHNHLYDFTVAEMWSWVAHAVALHERRWAFPLLGADAGGAGNVVESPFVGVHADIGGGAILREAAPGADSPEAADNAASGPADAARDADLAKVALAWMHWQALAANVDLADLQPDDTQVRSPVLRDLRSPVLRSVQDGDRALQSPSGHTRLAYQDDDARLGRATRTHVETFIRRADAWRSHAGEQVGTVDMTGYEQWLRDTLGWAP</sequence>
<accession>A0ABU1D6M2</accession>
<evidence type="ECO:0000313" key="5">
    <source>
        <dbReference type="Proteomes" id="UP001232156"/>
    </source>
</evidence>
<dbReference type="PANTHER" id="PTHR32305">
    <property type="match status" value="1"/>
</dbReference>
<gene>
    <name evidence="4" type="ORF">Q8947_08760</name>
</gene>
<feature type="chain" id="PRO_5045606582" evidence="1">
    <location>
        <begin position="46"/>
        <end position="1278"/>
    </location>
</feature>
<dbReference type="EMBL" id="JAUZQE010000017">
    <property type="protein sequence ID" value="MDR4126070.1"/>
    <property type="molecule type" value="Genomic_DNA"/>
</dbReference>
<reference evidence="4 5" key="1">
    <citation type="submission" date="2023-08" db="EMBL/GenBank/DDBJ databases">
        <title>Alcaligenaceae gen. nov., a novel taxon isolated from the sludge of Yixing Pesticide Factory.</title>
        <authorList>
            <person name="Ruan L."/>
        </authorList>
    </citation>
    <scope>NUCLEOTIDE SEQUENCE [LARGE SCALE GENOMIC DNA]</scope>
    <source>
        <strain evidence="4 5">LG-2</strain>
    </source>
</reference>
<name>A0ABU1D6M2_9BURK</name>
<dbReference type="InterPro" id="IPR050708">
    <property type="entry name" value="T6SS_VgrG/RHS"/>
</dbReference>
<dbReference type="Pfam" id="PF20148">
    <property type="entry name" value="DUF6531"/>
    <property type="match status" value="1"/>
</dbReference>
<evidence type="ECO:0000256" key="1">
    <source>
        <dbReference type="SAM" id="SignalP"/>
    </source>
</evidence>
<dbReference type="Pfam" id="PF09994">
    <property type="entry name" value="T6SS_Tle1-like_cat"/>
    <property type="match status" value="1"/>
</dbReference>
<dbReference type="InterPro" id="IPR045351">
    <property type="entry name" value="DUF6531"/>
</dbReference>
<comment type="caution">
    <text evidence="4">The sequence shown here is derived from an EMBL/GenBank/DDBJ whole genome shotgun (WGS) entry which is preliminary data.</text>
</comment>
<dbReference type="NCBIfam" id="TIGR03696">
    <property type="entry name" value="Rhs_assc_core"/>
    <property type="match status" value="1"/>
</dbReference>
<dbReference type="PANTHER" id="PTHR32305:SF15">
    <property type="entry name" value="PROTEIN RHSA-RELATED"/>
    <property type="match status" value="1"/>
</dbReference>
<keyword evidence="1" id="KW-0732">Signal</keyword>
<dbReference type="InterPro" id="IPR022385">
    <property type="entry name" value="Rhs_assc_core"/>
</dbReference>
<protein>
    <submittedName>
        <fullName evidence="4">DUF2235 domain-containing protein</fullName>
    </submittedName>
</protein>
<keyword evidence="5" id="KW-1185">Reference proteome</keyword>
<dbReference type="Proteomes" id="UP001232156">
    <property type="component" value="Unassembled WGS sequence"/>
</dbReference>
<feature type="domain" description="T6SS Phospholipase effector Tle1-like catalytic" evidence="2">
    <location>
        <begin position="1051"/>
        <end position="1171"/>
    </location>
</feature>
<dbReference type="RefSeq" id="WP_347287055.1">
    <property type="nucleotide sequence ID" value="NZ_JAUZQE010000017.1"/>
</dbReference>
<evidence type="ECO:0000259" key="3">
    <source>
        <dbReference type="Pfam" id="PF20148"/>
    </source>
</evidence>
<dbReference type="Gene3D" id="2.180.10.10">
    <property type="entry name" value="RHS repeat-associated core"/>
    <property type="match status" value="1"/>
</dbReference>
<proteinExistence type="predicted"/>
<evidence type="ECO:0000259" key="2">
    <source>
        <dbReference type="Pfam" id="PF09994"/>
    </source>
</evidence>
<evidence type="ECO:0000313" key="4">
    <source>
        <dbReference type="EMBL" id="MDR4126070.1"/>
    </source>
</evidence>
<feature type="signal peptide" evidence="1">
    <location>
        <begin position="1"/>
        <end position="45"/>
    </location>
</feature>